<evidence type="ECO:0000313" key="1">
    <source>
        <dbReference type="EMBL" id="JAP89416.1"/>
    </source>
</evidence>
<gene>
    <name evidence="1" type="ORF">TPC1_31089</name>
</gene>
<protein>
    <submittedName>
        <fullName evidence="1">Uncharacterized protein</fullName>
    </submittedName>
</protein>
<dbReference type="AlphaFoldDB" id="A0A146K115"/>
<name>A0A146K115_9EUKA</name>
<accession>A0A146K115</accession>
<reference evidence="1" key="1">
    <citation type="submission" date="2015-07" db="EMBL/GenBank/DDBJ databases">
        <title>Adaptation to a free-living lifestyle via gene acquisitions in the diplomonad Trepomonas sp. PC1.</title>
        <authorList>
            <person name="Xu F."/>
            <person name="Jerlstrom-Hultqvist J."/>
            <person name="Kolisko M."/>
            <person name="Simpson A.G.B."/>
            <person name="Roger A.J."/>
            <person name="Svard S.G."/>
            <person name="Andersson J.O."/>
        </authorList>
    </citation>
    <scope>NUCLEOTIDE SEQUENCE</scope>
    <source>
        <strain evidence="1">PC1</strain>
    </source>
</reference>
<feature type="non-terminal residue" evidence="1">
    <location>
        <position position="1"/>
    </location>
</feature>
<feature type="non-terminal residue" evidence="1">
    <location>
        <position position="417"/>
    </location>
</feature>
<sequence length="417" mass="48600">QRNSLNPVKLPHNYFIAVIGSDTIDVENVQRREGPMLVDRKKNLLCFIGQNGEQITFAELGFAPRGYAYLRENLVYLCDWDSKKIKTLDVRTRQVADLGLQVNFYSHYPIFISENTFFYVNTNYKLAKYNLTDKTDVNTDLKCFAVTGHENIIAAYDKDQTAFFDVKDGQLFQKKTVNGCFVFDAAGVFRNWETKEYIDLFDEGLEVKAKFKTENLFYTALGATRFKDLVSEERVQKFEAEQFDRALAKTDWASVAKRPNLIMDNMSKVLSKLKNCKEQAVYEIIGFQLTNTDECDSTILKQYAEAFAANGRDFGSKCQGYATEVKQLIREDKKDAKLNVRFQRMEDAVSQMQKQIGEIKIDVQQTNIRLDEYEKMQEKRFLMIDQQFAQMQEYQNEMKKQDFNVQCIKKQLEDHEK</sequence>
<proteinExistence type="predicted"/>
<dbReference type="EMBL" id="GDID01007190">
    <property type="protein sequence ID" value="JAP89416.1"/>
    <property type="molecule type" value="Transcribed_RNA"/>
</dbReference>
<organism evidence="1">
    <name type="scientific">Trepomonas sp. PC1</name>
    <dbReference type="NCBI Taxonomy" id="1076344"/>
    <lineage>
        <taxon>Eukaryota</taxon>
        <taxon>Metamonada</taxon>
        <taxon>Diplomonadida</taxon>
        <taxon>Hexamitidae</taxon>
        <taxon>Hexamitinae</taxon>
        <taxon>Trepomonas</taxon>
    </lineage>
</organism>